<organism evidence="5 6">
    <name type="scientific">PS1 clade bacterium</name>
    <dbReference type="NCBI Taxonomy" id="2175152"/>
    <lineage>
        <taxon>Bacteria</taxon>
        <taxon>Pseudomonadati</taxon>
        <taxon>Pseudomonadota</taxon>
        <taxon>Alphaproteobacteria</taxon>
        <taxon>PS1 clade</taxon>
    </lineage>
</organism>
<dbReference type="InterPro" id="IPR000795">
    <property type="entry name" value="T_Tr_GTP-bd_dom"/>
</dbReference>
<keyword evidence="3" id="KW-0378">Hydrolase</keyword>
<dbReference type="PRINTS" id="PR00315">
    <property type="entry name" value="ELONGATNFCT"/>
</dbReference>
<evidence type="ECO:0000313" key="6">
    <source>
        <dbReference type="Proteomes" id="UP000252289"/>
    </source>
</evidence>
<dbReference type="Pfam" id="PF00009">
    <property type="entry name" value="GTP_EFTU"/>
    <property type="match status" value="1"/>
</dbReference>
<keyword evidence="3" id="KW-0694">RNA-binding</keyword>
<dbReference type="SUPFAM" id="SSF50447">
    <property type="entry name" value="Translation proteins"/>
    <property type="match status" value="1"/>
</dbReference>
<dbReference type="Gene3D" id="2.40.50.250">
    <property type="entry name" value="bipa protein"/>
    <property type="match status" value="1"/>
</dbReference>
<feature type="binding site" evidence="3">
    <location>
        <begin position="132"/>
        <end position="135"/>
    </location>
    <ligand>
        <name>GTP</name>
        <dbReference type="ChEBI" id="CHEBI:37565"/>
    </ligand>
</feature>
<dbReference type="SUPFAM" id="SSF54980">
    <property type="entry name" value="EF-G C-terminal domain-like"/>
    <property type="match status" value="2"/>
</dbReference>
<keyword evidence="2 3" id="KW-0342">GTP-binding</keyword>
<dbReference type="PROSITE" id="PS51722">
    <property type="entry name" value="G_TR_2"/>
    <property type="match status" value="1"/>
</dbReference>
<dbReference type="GO" id="GO:0005525">
    <property type="term" value="F:GTP binding"/>
    <property type="evidence" value="ECO:0007669"/>
    <property type="project" value="UniProtKB-UniRule"/>
</dbReference>
<sequence length="612" mass="67441">MTATPAQNLRNIAIIAHVDHGKTTLIDTIMKQSGLFRDNQAVDERVMDSGDLEKERGITILAKPTSITWQDTRINIIDTPGHADFGGEVERVLDMADGVILLTDAAEGPMPQTKFVLGKALAQGLRPIVVINKVDRPDGRPDEVVDEVFDLFVSLDASPEQLDFPILYASGRDGWCVTELDDARDNLHPLLDVILAHVPPPLVEPDKPFAMLATLLDSDPYIGRCLTGRVLQGKATLNAAVKAINLNGDQIETGRLTKLLRFEGTKRVPVDEVQAGDLICIAGLTKASVADTIGDPSITDALASTPIDPPTMSVTITVNDSPFAGQDGKKVTSTVIRERLLAEVETNVAITFAESDNKDAFEIGGRGELQLGVLIETMRREGFEMNVSRPKVLLRNENGQKLEPVEEVTIDVDEEFSSTVVDSMNRRKAQMMDMRSAGAGKSRIVFHAPSRGLIGYQSRFLTQTRGTGVLNRVFHEYAPYSGDIPGRRNGALIASETGTAVAYALFNLQDRGVMFIDPQTPVYHGMIVGEHSRDNDLEINVLKGKKLTNMRASGTDEAVTLTPPRRMSLEDMMAYVEFDELLEVTPTSLRLRKRYLLEHERKKFRRQMEEAK</sequence>
<gene>
    <name evidence="5" type="primary">typA</name>
    <name evidence="3" type="synonym">bipA</name>
    <name evidence="5" type="ORF">DBW64_06295</name>
</gene>
<dbReference type="Gene3D" id="3.30.70.240">
    <property type="match status" value="1"/>
</dbReference>
<dbReference type="AlphaFoldDB" id="A0A368EFW0"/>
<dbReference type="InterPro" id="IPR035647">
    <property type="entry name" value="EFG_III/V"/>
</dbReference>
<dbReference type="FunFam" id="3.40.50.300:FF:000055">
    <property type="entry name" value="GTP-binding protein TypA"/>
    <property type="match status" value="1"/>
</dbReference>
<proteinExistence type="inferred from homology"/>
<dbReference type="FunFam" id="3.30.70.240:FF:000002">
    <property type="entry name" value="GTP-binding protein TypA"/>
    <property type="match status" value="1"/>
</dbReference>
<comment type="subcellular location">
    <subcellularLocation>
        <location evidence="3">Cytoplasm</location>
    </subcellularLocation>
    <text evidence="3">Binds to ribosomes.</text>
</comment>
<dbReference type="InterPro" id="IPR031157">
    <property type="entry name" value="G_TR_CS"/>
</dbReference>
<evidence type="ECO:0000256" key="1">
    <source>
        <dbReference type="ARBA" id="ARBA00022741"/>
    </source>
</evidence>
<dbReference type="PROSITE" id="PS00301">
    <property type="entry name" value="G_TR_1"/>
    <property type="match status" value="1"/>
</dbReference>
<dbReference type="GO" id="GO:0019843">
    <property type="term" value="F:rRNA binding"/>
    <property type="evidence" value="ECO:0007669"/>
    <property type="project" value="UniProtKB-KW"/>
</dbReference>
<dbReference type="GO" id="GO:1990904">
    <property type="term" value="C:ribonucleoprotein complex"/>
    <property type="evidence" value="ECO:0007669"/>
    <property type="project" value="TreeGrafter"/>
</dbReference>
<reference evidence="5 6" key="1">
    <citation type="journal article" date="2018" name="Microbiome">
        <title>Fine metagenomic profile of the Mediterranean stratified and mixed water columns revealed by assembly and recruitment.</title>
        <authorList>
            <person name="Haro-Moreno J.M."/>
            <person name="Lopez-Perez M."/>
            <person name="De La Torre J.R."/>
            <person name="Picazo A."/>
            <person name="Camacho A."/>
            <person name="Rodriguez-Valera F."/>
        </authorList>
    </citation>
    <scope>NUCLEOTIDE SEQUENCE [LARGE SCALE GENOMIC DNA]</scope>
    <source>
        <strain evidence="5">MED-G50</strain>
    </source>
</reference>
<keyword evidence="3" id="KW-0820">tRNA-binding</keyword>
<dbReference type="FunFam" id="2.40.50.250:FF:000001">
    <property type="entry name" value="GTP-binding protein TypA"/>
    <property type="match status" value="1"/>
</dbReference>
<evidence type="ECO:0000259" key="4">
    <source>
        <dbReference type="PROSITE" id="PS51722"/>
    </source>
</evidence>
<dbReference type="InterPro" id="IPR047042">
    <property type="entry name" value="BipA_II"/>
</dbReference>
<comment type="caution">
    <text evidence="5">The sequence shown here is derived from an EMBL/GenBank/DDBJ whole genome shotgun (WGS) entry which is preliminary data.</text>
</comment>
<dbReference type="InterPro" id="IPR000640">
    <property type="entry name" value="EFG_V-like"/>
</dbReference>
<keyword evidence="1 3" id="KW-0547">Nucleotide-binding</keyword>
<comment type="subunit">
    <text evidence="3">Monomer.</text>
</comment>
<evidence type="ECO:0000256" key="3">
    <source>
        <dbReference type="HAMAP-Rule" id="MF_00849"/>
    </source>
</evidence>
<dbReference type="CDD" id="cd01891">
    <property type="entry name" value="TypA_BipA"/>
    <property type="match status" value="1"/>
</dbReference>
<evidence type="ECO:0000313" key="5">
    <source>
        <dbReference type="EMBL" id="RCL82744.1"/>
    </source>
</evidence>
<dbReference type="EMBL" id="QOQK01000042">
    <property type="protein sequence ID" value="RCL82744.1"/>
    <property type="molecule type" value="Genomic_DNA"/>
</dbReference>
<dbReference type="GO" id="GO:0000049">
    <property type="term" value="F:tRNA binding"/>
    <property type="evidence" value="ECO:0007669"/>
    <property type="project" value="UniProtKB-KW"/>
</dbReference>
<dbReference type="Proteomes" id="UP000252289">
    <property type="component" value="Unassembled WGS sequence"/>
</dbReference>
<dbReference type="FunFam" id="3.30.70.870:FF:000003">
    <property type="entry name" value="GTP-binding protein TypA"/>
    <property type="match status" value="1"/>
</dbReference>
<dbReference type="InterPro" id="IPR027417">
    <property type="entry name" value="P-loop_NTPase"/>
</dbReference>
<dbReference type="InterPro" id="IPR009000">
    <property type="entry name" value="Transl_B-barrel_sf"/>
</dbReference>
<evidence type="ECO:0000256" key="2">
    <source>
        <dbReference type="ARBA" id="ARBA00023134"/>
    </source>
</evidence>
<dbReference type="GO" id="GO:0003924">
    <property type="term" value="F:GTPase activity"/>
    <property type="evidence" value="ECO:0007669"/>
    <property type="project" value="UniProtKB-UniRule"/>
</dbReference>
<keyword evidence="3" id="KW-0699">rRNA-binding</keyword>
<dbReference type="CDD" id="cd16263">
    <property type="entry name" value="BipA_III"/>
    <property type="match status" value="1"/>
</dbReference>
<dbReference type="InterPro" id="IPR004161">
    <property type="entry name" value="EFTu-like_2"/>
</dbReference>
<dbReference type="GO" id="GO:0043022">
    <property type="term" value="F:ribosome binding"/>
    <property type="evidence" value="ECO:0007669"/>
    <property type="project" value="UniProtKB-UniRule"/>
</dbReference>
<dbReference type="InterPro" id="IPR005225">
    <property type="entry name" value="Small_GTP-bd"/>
</dbReference>
<dbReference type="GO" id="GO:0097216">
    <property type="term" value="F:guanosine tetraphosphate binding"/>
    <property type="evidence" value="ECO:0007669"/>
    <property type="project" value="UniProtKB-ARBA"/>
</dbReference>
<dbReference type="SUPFAM" id="SSF52540">
    <property type="entry name" value="P-loop containing nucleoside triphosphate hydrolases"/>
    <property type="match status" value="1"/>
</dbReference>
<dbReference type="Pfam" id="PF03144">
    <property type="entry name" value="GTP_EFTU_D2"/>
    <property type="match status" value="1"/>
</dbReference>
<feature type="domain" description="Tr-type G" evidence="4">
    <location>
        <begin position="7"/>
        <end position="202"/>
    </location>
</feature>
<dbReference type="CDD" id="cd03691">
    <property type="entry name" value="BipA_TypA_II"/>
    <property type="match status" value="1"/>
</dbReference>
<dbReference type="InterPro" id="IPR047043">
    <property type="entry name" value="BipA_III"/>
</dbReference>
<dbReference type="GO" id="GO:0000027">
    <property type="term" value="P:ribosomal large subunit assembly"/>
    <property type="evidence" value="ECO:0007669"/>
    <property type="project" value="UniProtKB-UniRule"/>
</dbReference>
<dbReference type="InterPro" id="IPR047041">
    <property type="entry name" value="BipA_GTP-bd_dom"/>
</dbReference>
<dbReference type="NCBIfam" id="TIGR00231">
    <property type="entry name" value="small_GTP"/>
    <property type="match status" value="1"/>
</dbReference>
<dbReference type="PANTHER" id="PTHR42908">
    <property type="entry name" value="TRANSLATION ELONGATION FACTOR-RELATED"/>
    <property type="match status" value="1"/>
</dbReference>
<keyword evidence="3" id="KW-0690">Ribosome biogenesis</keyword>
<accession>A0A368EFW0</accession>
<protein>
    <recommendedName>
        <fullName evidence="3">Large ribosomal subunit assembly factor BipA</fullName>
        <ecNumber evidence="3">3.6.5.-</ecNumber>
    </recommendedName>
    <alternativeName>
        <fullName evidence="3">GTP-binding protein BipA</fullName>
    </alternativeName>
</protein>
<dbReference type="GO" id="GO:0005829">
    <property type="term" value="C:cytosol"/>
    <property type="evidence" value="ECO:0007669"/>
    <property type="project" value="TreeGrafter"/>
</dbReference>
<feature type="binding site" evidence="3">
    <location>
        <begin position="19"/>
        <end position="24"/>
    </location>
    <ligand>
        <name>GTP</name>
        <dbReference type="ChEBI" id="CHEBI:37565"/>
    </ligand>
</feature>
<dbReference type="InterPro" id="IPR042116">
    <property type="entry name" value="TypA/BipA_C"/>
</dbReference>
<dbReference type="CDD" id="cd03710">
    <property type="entry name" value="BipA_TypA_C"/>
    <property type="match status" value="1"/>
</dbReference>
<dbReference type="EC" id="3.6.5.-" evidence="3"/>
<dbReference type="InterPro" id="IPR048876">
    <property type="entry name" value="BipA_C"/>
</dbReference>
<dbReference type="Gene3D" id="2.40.30.10">
    <property type="entry name" value="Translation factors"/>
    <property type="match status" value="1"/>
</dbReference>
<dbReference type="HAMAP" id="MF_00849">
    <property type="entry name" value="BipA"/>
    <property type="match status" value="1"/>
</dbReference>
<keyword evidence="3" id="KW-0963">Cytoplasm</keyword>
<comment type="function">
    <text evidence="3">A 50S ribosomal subunit assembly protein with GTPase activity, required for 50S subunit assembly at low temperatures, may also play a role in translation. Binds GTP and analogs. Binds the 70S ribosome between the 30S and 50S subunits, in a similar position as ribosome-bound EF-G; it contacts a number of ribosomal proteins, both rRNAs and the A-site tRNA.</text>
</comment>
<name>A0A368EFW0_9PROT</name>
<dbReference type="Pfam" id="PF00679">
    <property type="entry name" value="EFG_C"/>
    <property type="match status" value="1"/>
</dbReference>
<dbReference type="Gene3D" id="3.40.50.300">
    <property type="entry name" value="P-loop containing nucleotide triphosphate hydrolases"/>
    <property type="match status" value="1"/>
</dbReference>
<dbReference type="InterPro" id="IPR035651">
    <property type="entry name" value="BipA_V"/>
</dbReference>
<dbReference type="PANTHER" id="PTHR42908:SF8">
    <property type="entry name" value="TR-TYPE G DOMAIN-CONTAINING PROTEIN"/>
    <property type="match status" value="1"/>
</dbReference>
<dbReference type="Gene3D" id="3.30.70.870">
    <property type="entry name" value="Elongation Factor G (Translational Gtpase), domain 3"/>
    <property type="match status" value="1"/>
</dbReference>
<dbReference type="InterPro" id="IPR006298">
    <property type="entry name" value="BipA"/>
</dbReference>
<dbReference type="Pfam" id="PF21018">
    <property type="entry name" value="BipA_C"/>
    <property type="match status" value="1"/>
</dbReference>
<dbReference type="NCBIfam" id="TIGR01394">
    <property type="entry name" value="TypA_BipA"/>
    <property type="match status" value="1"/>
</dbReference>
<comment type="similarity">
    <text evidence="3">Belongs to the TRAFAC class translation factor GTPase superfamily. Classic translation factor GTPase family. BipA subfamily.</text>
</comment>
<comment type="catalytic activity">
    <reaction evidence="3">
        <text>GTP + H2O = GDP + phosphate + H(+)</text>
        <dbReference type="Rhea" id="RHEA:19669"/>
        <dbReference type="ChEBI" id="CHEBI:15377"/>
        <dbReference type="ChEBI" id="CHEBI:15378"/>
        <dbReference type="ChEBI" id="CHEBI:37565"/>
        <dbReference type="ChEBI" id="CHEBI:43474"/>
        <dbReference type="ChEBI" id="CHEBI:58189"/>
    </reaction>
</comment>